<dbReference type="AlphaFoldDB" id="A0AAD5XT90"/>
<gene>
    <name evidence="7" type="ORF">HDU87_008475</name>
</gene>
<keyword evidence="2" id="KW-0256">Endoplasmic reticulum</keyword>
<dbReference type="EMBL" id="JADGJQ010000009">
    <property type="protein sequence ID" value="KAJ3182313.1"/>
    <property type="molecule type" value="Genomic_DNA"/>
</dbReference>
<evidence type="ECO:0000256" key="6">
    <source>
        <dbReference type="SAM" id="Phobius"/>
    </source>
</evidence>
<evidence type="ECO:0000256" key="4">
    <source>
        <dbReference type="ARBA" id="ARBA00023136"/>
    </source>
</evidence>
<dbReference type="Pfam" id="PF09446">
    <property type="entry name" value="VMA21"/>
    <property type="match status" value="1"/>
</dbReference>
<evidence type="ECO:0000313" key="7">
    <source>
        <dbReference type="EMBL" id="KAJ3182313.1"/>
    </source>
</evidence>
<keyword evidence="3 6" id="KW-1133">Transmembrane helix</keyword>
<evidence type="ECO:0000256" key="1">
    <source>
        <dbReference type="ARBA" id="ARBA00022692"/>
    </source>
</evidence>
<dbReference type="InterPro" id="IPR019013">
    <property type="entry name" value="Vma21"/>
</dbReference>
<evidence type="ECO:0000256" key="2">
    <source>
        <dbReference type="ARBA" id="ARBA00022824"/>
    </source>
</evidence>
<dbReference type="GO" id="GO:0005789">
    <property type="term" value="C:endoplasmic reticulum membrane"/>
    <property type="evidence" value="ECO:0007669"/>
    <property type="project" value="TreeGrafter"/>
</dbReference>
<evidence type="ECO:0000256" key="5">
    <source>
        <dbReference type="ARBA" id="ARBA00023329"/>
    </source>
</evidence>
<feature type="transmembrane region" description="Helical" evidence="6">
    <location>
        <begin position="81"/>
        <end position="103"/>
    </location>
</feature>
<evidence type="ECO:0000313" key="8">
    <source>
        <dbReference type="Proteomes" id="UP001212152"/>
    </source>
</evidence>
<name>A0AAD5XT90_9FUNG</name>
<feature type="transmembrane region" description="Helical" evidence="6">
    <location>
        <begin position="44"/>
        <end position="69"/>
    </location>
</feature>
<reference evidence="7" key="1">
    <citation type="submission" date="2020-05" db="EMBL/GenBank/DDBJ databases">
        <title>Phylogenomic resolution of chytrid fungi.</title>
        <authorList>
            <person name="Stajich J.E."/>
            <person name="Amses K."/>
            <person name="Simmons R."/>
            <person name="Seto K."/>
            <person name="Myers J."/>
            <person name="Bonds A."/>
            <person name="Quandt C.A."/>
            <person name="Barry K."/>
            <person name="Liu P."/>
            <person name="Grigoriev I."/>
            <person name="Longcore J.E."/>
            <person name="James T.Y."/>
        </authorList>
    </citation>
    <scope>NUCLEOTIDE SEQUENCE</scope>
    <source>
        <strain evidence="7">JEL0379</strain>
    </source>
</reference>
<keyword evidence="1 6" id="KW-0812">Transmembrane</keyword>
<proteinExistence type="predicted"/>
<keyword evidence="8" id="KW-1185">Reference proteome</keyword>
<protein>
    <recommendedName>
        <fullName evidence="9">Vacuolar ATPase assembly integral membrane protein VMA21</fullName>
    </recommendedName>
</protein>
<comment type="caution">
    <text evidence="7">The sequence shown here is derived from an EMBL/GenBank/DDBJ whole genome shotgun (WGS) entry which is preliminary data.</text>
</comment>
<keyword evidence="5" id="KW-0968">Cytoplasmic vesicle</keyword>
<dbReference type="GO" id="GO:0031410">
    <property type="term" value="C:cytoplasmic vesicle"/>
    <property type="evidence" value="ECO:0007669"/>
    <property type="project" value="UniProtKB-KW"/>
</dbReference>
<evidence type="ECO:0000256" key="3">
    <source>
        <dbReference type="ARBA" id="ARBA00022989"/>
    </source>
</evidence>
<dbReference type="PANTHER" id="PTHR31792:SF3">
    <property type="entry name" value="VACUOLAR ATPASE ASSEMBLY INTEGRAL MEMBRANE PROTEIN VMA21"/>
    <property type="match status" value="1"/>
</dbReference>
<accession>A0AAD5XT90</accession>
<organism evidence="7 8">
    <name type="scientific">Geranomyces variabilis</name>
    <dbReference type="NCBI Taxonomy" id="109894"/>
    <lineage>
        <taxon>Eukaryota</taxon>
        <taxon>Fungi</taxon>
        <taxon>Fungi incertae sedis</taxon>
        <taxon>Chytridiomycota</taxon>
        <taxon>Chytridiomycota incertae sedis</taxon>
        <taxon>Chytridiomycetes</taxon>
        <taxon>Spizellomycetales</taxon>
        <taxon>Powellomycetaceae</taxon>
        <taxon>Geranomyces</taxon>
    </lineage>
</organism>
<sequence length="131" mass="13548">MPDPPATLRQRPAAAAVAAASSSPSSSSTVSSPPLPPLAARPQVPFHVLAKLIIFSILLFALPIGTYFASIDRLFNGNQNYSAIAAVVVANCVVFAYVVVAIIEDQGGDDDEASTISGVRAKVVPERAKAS</sequence>
<dbReference type="Proteomes" id="UP001212152">
    <property type="component" value="Unassembled WGS sequence"/>
</dbReference>
<dbReference type="GO" id="GO:0070072">
    <property type="term" value="P:vacuolar proton-transporting V-type ATPase complex assembly"/>
    <property type="evidence" value="ECO:0007669"/>
    <property type="project" value="InterPro"/>
</dbReference>
<keyword evidence="4 6" id="KW-0472">Membrane</keyword>
<evidence type="ECO:0008006" key="9">
    <source>
        <dbReference type="Google" id="ProtNLM"/>
    </source>
</evidence>
<dbReference type="PANTHER" id="PTHR31792">
    <property type="entry name" value="VACUOLAR ATPASE ASSEMBLY INTEGRAL MEMBRANE PROTEIN VMA21"/>
    <property type="match status" value="1"/>
</dbReference>